<keyword evidence="1" id="KW-0812">Transmembrane</keyword>
<name>A0AAW5V1X1_9LEPT</name>
<comment type="caution">
    <text evidence="2">The sequence shown here is derived from an EMBL/GenBank/DDBJ whole genome shotgun (WGS) entry which is preliminary data.</text>
</comment>
<organism evidence="2 3">
    <name type="scientific">Leptospira levettii</name>
    <dbReference type="NCBI Taxonomy" id="2023178"/>
    <lineage>
        <taxon>Bacteria</taxon>
        <taxon>Pseudomonadati</taxon>
        <taxon>Spirochaetota</taxon>
        <taxon>Spirochaetia</taxon>
        <taxon>Leptospirales</taxon>
        <taxon>Leptospiraceae</taxon>
        <taxon>Leptospira</taxon>
    </lineage>
</organism>
<evidence type="ECO:0000313" key="2">
    <source>
        <dbReference type="EMBL" id="MCW7514395.1"/>
    </source>
</evidence>
<dbReference type="EMBL" id="JAMQQD010000001">
    <property type="protein sequence ID" value="MCW7514395.1"/>
    <property type="molecule type" value="Genomic_DNA"/>
</dbReference>
<evidence type="ECO:0000256" key="1">
    <source>
        <dbReference type="SAM" id="Phobius"/>
    </source>
</evidence>
<gene>
    <name evidence="2" type="ORF">ND810_04440</name>
</gene>
<dbReference type="RefSeq" id="WP_265355842.1">
    <property type="nucleotide sequence ID" value="NZ_JAMQPS010000001.1"/>
</dbReference>
<sequence>MNLSSIQLLNFSFRNLRKRFYIFVIPILLFQNCYLNPFVYDLLNPVEKEENPAALSLLGLGPTTFYVTGQLMVAGTGVSGATVRISGSTDPTNVSTTDSAGRFKLIGSIGTMTLEVDVSGTKFTIELSVTPLAVTLISISNSSFTVFNLGASPSSASDVTYLDITSSMPYEGLIVSNGNYMATVSSGFSFNFSETLESPSNPDTWRDENFIIFPSLTFLSTSVGGNNVIFQVNSGTYLPETDYYLTLQPGIKSVSGKSIKLTIIRFRIGALYL</sequence>
<evidence type="ECO:0008006" key="4">
    <source>
        <dbReference type="Google" id="ProtNLM"/>
    </source>
</evidence>
<dbReference type="Gene3D" id="2.60.40.10">
    <property type="entry name" value="Immunoglobulins"/>
    <property type="match status" value="1"/>
</dbReference>
<keyword evidence="1" id="KW-1133">Transmembrane helix</keyword>
<protein>
    <recommendedName>
        <fullName evidence="4">Carboxypeptidase regulatory-like domain-containing protein</fullName>
    </recommendedName>
</protein>
<reference evidence="2" key="1">
    <citation type="submission" date="2022-06" db="EMBL/GenBank/DDBJ databases">
        <title>Leptospira isolates from biofilms formed at urban environments.</title>
        <authorList>
            <person name="Ribeiro P.S."/>
            <person name="Sousa T."/>
            <person name="Carvalho N."/>
            <person name="Aburjaile F."/>
            <person name="Neves F."/>
            <person name="Oliveira D."/>
            <person name="Blanco L."/>
            <person name="Lima J."/>
            <person name="Costa F."/>
            <person name="Brenig B."/>
            <person name="Soares S."/>
            <person name="Ramos R."/>
            <person name="Goes-Neto A."/>
            <person name="Matiuzzi M."/>
            <person name="Azevedo V."/>
            <person name="Ristow P."/>
        </authorList>
    </citation>
    <scope>NUCLEOTIDE SEQUENCE</scope>
    <source>
        <strain evidence="2">VSF7</strain>
    </source>
</reference>
<proteinExistence type="predicted"/>
<dbReference type="Proteomes" id="UP001209694">
    <property type="component" value="Unassembled WGS sequence"/>
</dbReference>
<dbReference type="InterPro" id="IPR013783">
    <property type="entry name" value="Ig-like_fold"/>
</dbReference>
<keyword evidence="1" id="KW-0472">Membrane</keyword>
<feature type="transmembrane region" description="Helical" evidence="1">
    <location>
        <begin position="20"/>
        <end position="40"/>
    </location>
</feature>
<accession>A0AAW5V1X1</accession>
<dbReference type="AlphaFoldDB" id="A0AAW5V1X1"/>
<evidence type="ECO:0000313" key="3">
    <source>
        <dbReference type="Proteomes" id="UP001209694"/>
    </source>
</evidence>